<organism evidence="1">
    <name type="scientific">marine metagenome</name>
    <dbReference type="NCBI Taxonomy" id="408172"/>
    <lineage>
        <taxon>unclassified sequences</taxon>
        <taxon>metagenomes</taxon>
        <taxon>ecological metagenomes</taxon>
    </lineage>
</organism>
<protein>
    <submittedName>
        <fullName evidence="1">Uncharacterized protein</fullName>
    </submittedName>
</protein>
<evidence type="ECO:0000313" key="1">
    <source>
        <dbReference type="EMBL" id="SVD41580.1"/>
    </source>
</evidence>
<sequence>MEITAKVSDASYFDELLSENIIMNNQVLI</sequence>
<dbReference type="AlphaFoldDB" id="A0A382V560"/>
<accession>A0A382V560</accession>
<reference evidence="1" key="1">
    <citation type="submission" date="2018-05" db="EMBL/GenBank/DDBJ databases">
        <authorList>
            <person name="Lanie J.A."/>
            <person name="Ng W.-L."/>
            <person name="Kazmierczak K.M."/>
            <person name="Andrzejewski T.M."/>
            <person name="Davidsen T.M."/>
            <person name="Wayne K.J."/>
            <person name="Tettelin H."/>
            <person name="Glass J.I."/>
            <person name="Rusch D."/>
            <person name="Podicherti R."/>
            <person name="Tsui H.-C.T."/>
            <person name="Winkler M.E."/>
        </authorList>
    </citation>
    <scope>NUCLEOTIDE SEQUENCE</scope>
</reference>
<name>A0A382V560_9ZZZZ</name>
<gene>
    <name evidence="1" type="ORF">METZ01_LOCUS394434</name>
</gene>
<proteinExistence type="predicted"/>
<dbReference type="EMBL" id="UINC01149235">
    <property type="protein sequence ID" value="SVD41580.1"/>
    <property type="molecule type" value="Genomic_DNA"/>
</dbReference>